<accession>A0ABU2YJ41</accession>
<evidence type="ECO:0000256" key="3">
    <source>
        <dbReference type="ARBA" id="ARBA00004961"/>
    </source>
</evidence>
<evidence type="ECO:0000256" key="1">
    <source>
        <dbReference type="ARBA" id="ARBA00000832"/>
    </source>
</evidence>
<protein>
    <recommendedName>
        <fullName evidence="6 7">6-phosphogluconolactonase</fullName>
        <shortName evidence="7">6PGL</shortName>
        <ecNumber evidence="5 7">3.1.1.31</ecNumber>
    </recommendedName>
</protein>
<dbReference type="SUPFAM" id="SSF100950">
    <property type="entry name" value="NagB/RpiA/CoA transferase-like"/>
    <property type="match status" value="1"/>
</dbReference>
<dbReference type="CDD" id="cd01400">
    <property type="entry name" value="6PGL"/>
    <property type="match status" value="1"/>
</dbReference>
<evidence type="ECO:0000313" key="9">
    <source>
        <dbReference type="EMBL" id="MDT0558057.1"/>
    </source>
</evidence>
<dbReference type="InterPro" id="IPR039104">
    <property type="entry name" value="6PGL"/>
</dbReference>
<reference evidence="9 10" key="1">
    <citation type="submission" date="2023-09" db="EMBL/GenBank/DDBJ databases">
        <authorList>
            <person name="Rey-Velasco X."/>
        </authorList>
    </citation>
    <scope>NUCLEOTIDE SEQUENCE [LARGE SCALE GENOMIC DNA]</scope>
    <source>
        <strain evidence="9 10">W332</strain>
    </source>
</reference>
<feature type="domain" description="Glucosamine/galactosamine-6-phosphate isomerase" evidence="8">
    <location>
        <begin position="13"/>
        <end position="215"/>
    </location>
</feature>
<organism evidence="9 10">
    <name type="scientific">Microcosmobacter mediterraneus</name>
    <dbReference type="NCBI Taxonomy" id="3075607"/>
    <lineage>
        <taxon>Bacteria</taxon>
        <taxon>Pseudomonadati</taxon>
        <taxon>Bacteroidota</taxon>
        <taxon>Flavobacteriia</taxon>
        <taxon>Flavobacteriales</taxon>
        <taxon>Flavobacteriaceae</taxon>
        <taxon>Microcosmobacter</taxon>
    </lineage>
</organism>
<evidence type="ECO:0000256" key="7">
    <source>
        <dbReference type="RuleBase" id="RU365095"/>
    </source>
</evidence>
<comment type="function">
    <text evidence="2 7">Hydrolysis of 6-phosphogluconolactone to 6-phosphogluconate.</text>
</comment>
<dbReference type="PANTHER" id="PTHR11054:SF0">
    <property type="entry name" value="6-PHOSPHOGLUCONOLACTONASE"/>
    <property type="match status" value="1"/>
</dbReference>
<keyword evidence="7 9" id="KW-0378">Hydrolase</keyword>
<evidence type="ECO:0000256" key="4">
    <source>
        <dbReference type="ARBA" id="ARBA00010662"/>
    </source>
</evidence>
<comment type="similarity">
    <text evidence="4 7">Belongs to the glucosamine/galactosamine-6-phosphate isomerase family. 6-phosphogluconolactonase subfamily.</text>
</comment>
<dbReference type="PANTHER" id="PTHR11054">
    <property type="entry name" value="6-PHOSPHOGLUCONOLACTONASE"/>
    <property type="match status" value="1"/>
</dbReference>
<dbReference type="InterPro" id="IPR005900">
    <property type="entry name" value="6-phosphogluconolactonase_DevB"/>
</dbReference>
<dbReference type="Proteomes" id="UP001259492">
    <property type="component" value="Unassembled WGS sequence"/>
</dbReference>
<comment type="caution">
    <text evidence="9">The sequence shown here is derived from an EMBL/GenBank/DDBJ whole genome shotgun (WGS) entry which is preliminary data.</text>
</comment>
<dbReference type="EMBL" id="JAVRIA010000002">
    <property type="protein sequence ID" value="MDT0558057.1"/>
    <property type="molecule type" value="Genomic_DNA"/>
</dbReference>
<evidence type="ECO:0000313" key="10">
    <source>
        <dbReference type="Proteomes" id="UP001259492"/>
    </source>
</evidence>
<comment type="catalytic activity">
    <reaction evidence="1 7">
        <text>6-phospho-D-glucono-1,5-lactone + H2O = 6-phospho-D-gluconate + H(+)</text>
        <dbReference type="Rhea" id="RHEA:12556"/>
        <dbReference type="ChEBI" id="CHEBI:15377"/>
        <dbReference type="ChEBI" id="CHEBI:15378"/>
        <dbReference type="ChEBI" id="CHEBI:57955"/>
        <dbReference type="ChEBI" id="CHEBI:58759"/>
        <dbReference type="EC" id="3.1.1.31"/>
    </reaction>
</comment>
<dbReference type="GO" id="GO:0017057">
    <property type="term" value="F:6-phosphogluconolactonase activity"/>
    <property type="evidence" value="ECO:0007669"/>
    <property type="project" value="UniProtKB-EC"/>
</dbReference>
<dbReference type="InterPro" id="IPR006148">
    <property type="entry name" value="Glc/Gal-6P_isomerase"/>
</dbReference>
<evidence type="ECO:0000256" key="5">
    <source>
        <dbReference type="ARBA" id="ARBA00013198"/>
    </source>
</evidence>
<evidence type="ECO:0000256" key="6">
    <source>
        <dbReference type="ARBA" id="ARBA00020337"/>
    </source>
</evidence>
<comment type="pathway">
    <text evidence="3 7">Carbohydrate degradation; pentose phosphate pathway; D-ribulose 5-phosphate from D-glucose 6-phosphate (oxidative stage): step 2/3.</text>
</comment>
<sequence>MKNNLQQLTTFSPDEFVHKSSKVLESIILDLLKEEKAINIALSGGSSPLPIYELLSTYKLDWKRISFYLVDERCVPLKSEQSNFNNIHNCFFKSLHSKYYSMVREDLTYEETAINYEKLIIKNLRSKNDLPQFDLIILGMGLDGHTASLFPGTDALGNKKDLVVLNKIPKLNTDRITMTFPLILNSKKIVLIASGEEKLNLLKNLCENNHPISKIIPQIYTILN</sequence>
<proteinExistence type="inferred from homology"/>
<evidence type="ECO:0000259" key="8">
    <source>
        <dbReference type="Pfam" id="PF01182"/>
    </source>
</evidence>
<dbReference type="EC" id="3.1.1.31" evidence="5 7"/>
<dbReference type="Pfam" id="PF01182">
    <property type="entry name" value="Glucosamine_iso"/>
    <property type="match status" value="1"/>
</dbReference>
<dbReference type="InterPro" id="IPR037171">
    <property type="entry name" value="NagB/RpiA_transferase-like"/>
</dbReference>
<evidence type="ECO:0000256" key="2">
    <source>
        <dbReference type="ARBA" id="ARBA00002681"/>
    </source>
</evidence>
<name>A0ABU2YJ41_9FLAO</name>
<gene>
    <name evidence="7 9" type="primary">pgl</name>
    <name evidence="9" type="ORF">RM697_05340</name>
</gene>
<dbReference type="NCBIfam" id="TIGR01198">
    <property type="entry name" value="pgl"/>
    <property type="match status" value="1"/>
</dbReference>
<dbReference type="Gene3D" id="3.40.50.1360">
    <property type="match status" value="1"/>
</dbReference>
<keyword evidence="10" id="KW-1185">Reference proteome</keyword>
<dbReference type="RefSeq" id="WP_311426828.1">
    <property type="nucleotide sequence ID" value="NZ_JAVRIA010000002.1"/>
</dbReference>